<feature type="region of interest" description="Disordered" evidence="1">
    <location>
        <begin position="1"/>
        <end position="31"/>
    </location>
</feature>
<feature type="compositionally biased region" description="Low complexity" evidence="1">
    <location>
        <begin position="177"/>
        <end position="189"/>
    </location>
</feature>
<accession>A0ABX2LFM6</accession>
<keyword evidence="3" id="KW-1185">Reference proteome</keyword>
<protein>
    <submittedName>
        <fullName evidence="2">Uncharacterized protein</fullName>
    </submittedName>
</protein>
<evidence type="ECO:0000313" key="3">
    <source>
        <dbReference type="Proteomes" id="UP001016761"/>
    </source>
</evidence>
<dbReference type="EMBL" id="JABUQZ010000003">
    <property type="protein sequence ID" value="NUC75052.1"/>
    <property type="molecule type" value="Genomic_DNA"/>
</dbReference>
<comment type="caution">
    <text evidence="2">The sequence shown here is derived from an EMBL/GenBank/DDBJ whole genome shotgun (WGS) entry which is preliminary data.</text>
</comment>
<evidence type="ECO:0000256" key="1">
    <source>
        <dbReference type="SAM" id="MobiDB-lite"/>
    </source>
</evidence>
<feature type="region of interest" description="Disordered" evidence="1">
    <location>
        <begin position="152"/>
        <end position="199"/>
    </location>
</feature>
<evidence type="ECO:0000313" key="2">
    <source>
        <dbReference type="EMBL" id="NUC75052.1"/>
    </source>
</evidence>
<proteinExistence type="predicted"/>
<dbReference type="RefSeq" id="WP_174682890.1">
    <property type="nucleotide sequence ID" value="NZ_JABUQZ010000003.1"/>
</dbReference>
<dbReference type="Proteomes" id="UP001016761">
    <property type="component" value="Unassembled WGS sequence"/>
</dbReference>
<name>A0ABX2LFM6_9EURY</name>
<gene>
    <name evidence="2" type="ORF">HTZ84_22565</name>
</gene>
<reference evidence="2 3" key="1">
    <citation type="submission" date="2020-06" db="EMBL/GenBank/DDBJ databases">
        <title>Haloterrigena sp. nov., an extremely halophilic archaeon isolated from a saline sediment.</title>
        <authorList>
            <person name="Liu B.-B."/>
        </authorList>
    </citation>
    <scope>NUCLEOTIDE SEQUENCE [LARGE SCALE GENOMIC DNA]</scope>
    <source>
        <strain evidence="2 3">SYSU A558-1</strain>
    </source>
</reference>
<feature type="compositionally biased region" description="Polar residues" evidence="1">
    <location>
        <begin position="1"/>
        <end position="16"/>
    </location>
</feature>
<feature type="compositionally biased region" description="Basic and acidic residues" evidence="1">
    <location>
        <begin position="152"/>
        <end position="162"/>
    </location>
</feature>
<organism evidence="2 3">
    <name type="scientific">Haloterrigena gelatinilytica</name>
    <dbReference type="NCBI Taxonomy" id="2741724"/>
    <lineage>
        <taxon>Archaea</taxon>
        <taxon>Methanobacteriati</taxon>
        <taxon>Methanobacteriota</taxon>
        <taxon>Stenosarchaea group</taxon>
        <taxon>Halobacteria</taxon>
        <taxon>Halobacteriales</taxon>
        <taxon>Natrialbaceae</taxon>
        <taxon>Haloterrigena</taxon>
    </lineage>
</organism>
<sequence length="199" mass="22350">MEQTLTIDETQENYRQVQRKLRRGKGSKDDRQTVKEKLAEIESELAYVLGDQGFEEFVSERLTHYRKNLDENTAMCSCWRTTCPLKQGKVPPSIRQHGTELTGRQSPSDLVAEWLQRHDGGEALALIRKEWARMVVRVHVALDDAKEHLEESTYLKPEDELARNVGLTPPGERDTGDSSSDDSSPADSSGHSAVGVADD</sequence>